<evidence type="ECO:0000313" key="2">
    <source>
        <dbReference type="Proteomes" id="UP001163321"/>
    </source>
</evidence>
<sequence>MALQQIQERHENLPPHQQRILQEQVLSLSQDQPLSTVQNRLPFVADEVVTGDPAGSIPQLSMTQAHSSTPSARWMKRRGNLVVRRVEEVSAGVGVGVTAGAGAGKAL</sequence>
<proteinExistence type="predicted"/>
<name>A0ACC0VHQ5_9STRA</name>
<dbReference type="Proteomes" id="UP001163321">
    <property type="component" value="Chromosome 9"/>
</dbReference>
<reference evidence="1 2" key="1">
    <citation type="journal article" date="2022" name="bioRxiv">
        <title>The genome of the oomycete Peronosclerospora sorghi, a cosmopolitan pathogen of maize and sorghum, is inflated with dispersed pseudogenes.</title>
        <authorList>
            <person name="Fletcher K."/>
            <person name="Martin F."/>
            <person name="Isakeit T."/>
            <person name="Cavanaugh K."/>
            <person name="Magill C."/>
            <person name="Michelmore R."/>
        </authorList>
    </citation>
    <scope>NUCLEOTIDE SEQUENCE [LARGE SCALE GENOMIC DNA]</scope>
    <source>
        <strain evidence="1">P6</strain>
    </source>
</reference>
<evidence type="ECO:0000313" key="1">
    <source>
        <dbReference type="EMBL" id="KAI9905450.1"/>
    </source>
</evidence>
<organism evidence="1 2">
    <name type="scientific">Peronosclerospora sorghi</name>
    <dbReference type="NCBI Taxonomy" id="230839"/>
    <lineage>
        <taxon>Eukaryota</taxon>
        <taxon>Sar</taxon>
        <taxon>Stramenopiles</taxon>
        <taxon>Oomycota</taxon>
        <taxon>Peronosporomycetes</taxon>
        <taxon>Peronosporales</taxon>
        <taxon>Peronosporaceae</taxon>
        <taxon>Peronosclerospora</taxon>
    </lineage>
</organism>
<comment type="caution">
    <text evidence="1">The sequence shown here is derived from an EMBL/GenBank/DDBJ whole genome shotgun (WGS) entry which is preliminary data.</text>
</comment>
<gene>
    <name evidence="1" type="ORF">PsorP6_013939</name>
</gene>
<keyword evidence="2" id="KW-1185">Reference proteome</keyword>
<accession>A0ACC0VHQ5</accession>
<dbReference type="EMBL" id="CM047588">
    <property type="protein sequence ID" value="KAI9905450.1"/>
    <property type="molecule type" value="Genomic_DNA"/>
</dbReference>
<protein>
    <submittedName>
        <fullName evidence="1">Uncharacterized protein</fullName>
    </submittedName>
</protein>